<name>A0A1N7DZ45_9SPHI</name>
<dbReference type="InterPro" id="IPR043738">
    <property type="entry name" value="DUF5683"/>
</dbReference>
<feature type="domain" description="DUF5683" evidence="3">
    <location>
        <begin position="62"/>
        <end position="228"/>
    </location>
</feature>
<sequence length="228" mass="25459">MYKFLLVIGLVTVFALTAKAQGLGPDTVKSGKSDTTKKASNTAPGSFAPPIKKEKVYHPDSLHSPHKAVMHSLMIPGWGQLYNRSWWKVPIIYGGLGLLVSAVIFNQKNYNENLAIYNYRKQGIAPTPGQPYYATYQLYAQYNVPDASIISQLDGYRRNRDLSYFGILAAWGIQTVEAYIDAKFMHSYTVDNNLGMNMKITPGLINQPVYAQTANTSYIPSIKITFTF</sequence>
<evidence type="ECO:0000313" key="6">
    <source>
        <dbReference type="Proteomes" id="UP000541583"/>
    </source>
</evidence>
<feature type="chain" id="PRO_5043881834" description="DUF5683 domain-containing protein" evidence="2">
    <location>
        <begin position="21"/>
        <end position="228"/>
    </location>
</feature>
<keyword evidence="6" id="KW-1185">Reference proteome</keyword>
<dbReference type="Pfam" id="PF18935">
    <property type="entry name" value="DUF5683"/>
    <property type="match status" value="1"/>
</dbReference>
<dbReference type="Proteomes" id="UP000548326">
    <property type="component" value="Unassembled WGS sequence"/>
</dbReference>
<dbReference type="Proteomes" id="UP000541583">
    <property type="component" value="Unassembled WGS sequence"/>
</dbReference>
<keyword evidence="2" id="KW-0732">Signal</keyword>
<dbReference type="OrthoDB" id="9813910at2"/>
<evidence type="ECO:0000256" key="1">
    <source>
        <dbReference type="SAM" id="MobiDB-lite"/>
    </source>
</evidence>
<evidence type="ECO:0000256" key="2">
    <source>
        <dbReference type="SAM" id="SignalP"/>
    </source>
</evidence>
<evidence type="ECO:0000313" key="4">
    <source>
        <dbReference type="EMBL" id="MBB6111538.1"/>
    </source>
</evidence>
<gene>
    <name evidence="5" type="ORF">HDF22_004239</name>
    <name evidence="4" type="ORF">HDF23_004308</name>
</gene>
<dbReference type="RefSeq" id="WP_076376034.1">
    <property type="nucleotide sequence ID" value="NZ_FTMG01000012.1"/>
</dbReference>
<dbReference type="STRING" id="354630.SAMN05421821_112160"/>
<evidence type="ECO:0000313" key="5">
    <source>
        <dbReference type="EMBL" id="MBB6130100.1"/>
    </source>
</evidence>
<organism evidence="5 7">
    <name type="scientific">Mucilaginibacter lappiensis</name>
    <dbReference type="NCBI Taxonomy" id="354630"/>
    <lineage>
        <taxon>Bacteria</taxon>
        <taxon>Pseudomonadati</taxon>
        <taxon>Bacteroidota</taxon>
        <taxon>Sphingobacteriia</taxon>
        <taxon>Sphingobacteriales</taxon>
        <taxon>Sphingobacteriaceae</taxon>
        <taxon>Mucilaginibacter</taxon>
    </lineage>
</organism>
<proteinExistence type="predicted"/>
<evidence type="ECO:0000259" key="3">
    <source>
        <dbReference type="Pfam" id="PF18935"/>
    </source>
</evidence>
<evidence type="ECO:0000313" key="7">
    <source>
        <dbReference type="Proteomes" id="UP000548326"/>
    </source>
</evidence>
<dbReference type="EMBL" id="JACHCA010000013">
    <property type="protein sequence ID" value="MBB6130100.1"/>
    <property type="molecule type" value="Genomic_DNA"/>
</dbReference>
<protein>
    <recommendedName>
        <fullName evidence="3">DUF5683 domain-containing protein</fullName>
    </recommendedName>
</protein>
<reference evidence="6 7" key="1">
    <citation type="submission" date="2020-08" db="EMBL/GenBank/DDBJ databases">
        <title>Genomic Encyclopedia of Type Strains, Phase IV (KMG-V): Genome sequencing to study the core and pangenomes of soil and plant-associated prokaryotes.</title>
        <authorList>
            <person name="Whitman W."/>
        </authorList>
    </citation>
    <scope>NUCLEOTIDE SEQUENCE [LARGE SCALE GENOMIC DNA]</scope>
    <source>
        <strain evidence="4 6">ANJLi2</strain>
        <strain evidence="5 7">MP601</strain>
    </source>
</reference>
<feature type="region of interest" description="Disordered" evidence="1">
    <location>
        <begin position="26"/>
        <end position="50"/>
    </location>
</feature>
<dbReference type="EMBL" id="JACHCB010000012">
    <property type="protein sequence ID" value="MBB6111538.1"/>
    <property type="molecule type" value="Genomic_DNA"/>
</dbReference>
<accession>A0A1N7DZ45</accession>
<comment type="caution">
    <text evidence="5">The sequence shown here is derived from an EMBL/GenBank/DDBJ whole genome shotgun (WGS) entry which is preliminary data.</text>
</comment>
<feature type="signal peptide" evidence="2">
    <location>
        <begin position="1"/>
        <end position="20"/>
    </location>
</feature>
<dbReference type="AlphaFoldDB" id="A0A1N7DZ45"/>